<reference evidence="2" key="2">
    <citation type="journal article" date="2007" name="Science">
        <title>Draft genome sequence of the sexually transmitted pathogen Trichomonas vaginalis.</title>
        <authorList>
            <person name="Carlton J.M."/>
            <person name="Hirt R.P."/>
            <person name="Silva J.C."/>
            <person name="Delcher A.L."/>
            <person name="Schatz M."/>
            <person name="Zhao Q."/>
            <person name="Wortman J.R."/>
            <person name="Bidwell S.L."/>
            <person name="Alsmark U.C.M."/>
            <person name="Besteiro S."/>
            <person name="Sicheritz-Ponten T."/>
            <person name="Noel C.J."/>
            <person name="Dacks J.B."/>
            <person name="Foster P.G."/>
            <person name="Simillion C."/>
            <person name="Van de Peer Y."/>
            <person name="Miranda-Saavedra D."/>
            <person name="Barton G.J."/>
            <person name="Westrop G.D."/>
            <person name="Mueller S."/>
            <person name="Dessi D."/>
            <person name="Fiori P.L."/>
            <person name="Ren Q."/>
            <person name="Paulsen I."/>
            <person name="Zhang H."/>
            <person name="Bastida-Corcuera F.D."/>
            <person name="Simoes-Barbosa A."/>
            <person name="Brown M.T."/>
            <person name="Hayes R.D."/>
            <person name="Mukherjee M."/>
            <person name="Okumura C.Y."/>
            <person name="Schneider R."/>
            <person name="Smith A.J."/>
            <person name="Vanacova S."/>
            <person name="Villalvazo M."/>
            <person name="Haas B.J."/>
            <person name="Pertea M."/>
            <person name="Feldblyum T.V."/>
            <person name="Utterback T.R."/>
            <person name="Shu C.L."/>
            <person name="Osoegawa K."/>
            <person name="de Jong P.J."/>
            <person name="Hrdy I."/>
            <person name="Horvathova L."/>
            <person name="Zubacova Z."/>
            <person name="Dolezal P."/>
            <person name="Malik S.B."/>
            <person name="Logsdon J.M. Jr."/>
            <person name="Henze K."/>
            <person name="Gupta A."/>
            <person name="Wang C.C."/>
            <person name="Dunne R.L."/>
            <person name="Upcroft J.A."/>
            <person name="Upcroft P."/>
            <person name="White O."/>
            <person name="Salzberg S.L."/>
            <person name="Tang P."/>
            <person name="Chiu C.-H."/>
            <person name="Lee Y.-S."/>
            <person name="Embley T.M."/>
            <person name="Coombs G.H."/>
            <person name="Mottram J.C."/>
            <person name="Tachezy J."/>
            <person name="Fraser-Liggett C.M."/>
            <person name="Johnson P.J."/>
        </authorList>
    </citation>
    <scope>NUCLEOTIDE SEQUENCE [LARGE SCALE GENOMIC DNA]</scope>
    <source>
        <strain evidence="2">G3</strain>
    </source>
</reference>
<dbReference type="AlphaFoldDB" id="A2DI61"/>
<evidence type="ECO:0000313" key="2">
    <source>
        <dbReference type="EMBL" id="EAY19857.1"/>
    </source>
</evidence>
<feature type="transmembrane region" description="Helical" evidence="1">
    <location>
        <begin position="389"/>
        <end position="409"/>
    </location>
</feature>
<evidence type="ECO:0000256" key="1">
    <source>
        <dbReference type="SAM" id="Phobius"/>
    </source>
</evidence>
<organism evidence="2 3">
    <name type="scientific">Trichomonas vaginalis (strain ATCC PRA-98 / G3)</name>
    <dbReference type="NCBI Taxonomy" id="412133"/>
    <lineage>
        <taxon>Eukaryota</taxon>
        <taxon>Metamonada</taxon>
        <taxon>Parabasalia</taxon>
        <taxon>Trichomonadida</taxon>
        <taxon>Trichomonadidae</taxon>
        <taxon>Trichomonas</taxon>
    </lineage>
</organism>
<gene>
    <name evidence="2" type="ORF">TVAG_129650</name>
</gene>
<keyword evidence="1" id="KW-0472">Membrane</keyword>
<feature type="transmembrane region" description="Helical" evidence="1">
    <location>
        <begin position="65"/>
        <end position="85"/>
    </location>
</feature>
<feature type="transmembrane region" description="Helical" evidence="1">
    <location>
        <begin position="421"/>
        <end position="440"/>
    </location>
</feature>
<sequence>MEELSLVSLINSFVIFIQNIAIALGFFKLHPPLWLKKLGNLFINLITTIFDIYNATEEFDAPSKLVFNCILLPIVIMIVGQLFMGGVGVIKYMFLIPFGFILGLGIIDMALNKSWYILAGAGGAIIILIILNWYLSSCLEGHFEFAHVPKSYFLGFLHLIVSGVFLASGLAMCGVIKKYSNLKKIFFPVGAVIHFIIAALIFVVAVLRVSECGARIMTRIKFFLRLNVMKLIFLIFNAIYLPIFQSILNSMMTIKNVCPNGSRPYSYNPRTFASARYFSCLYNDKITYSNNAPRFRYNLATVTNIWYTDMAAPIIYCIIFNIIAYPIFLYLIIRLMHKTYGEESYRMENAGASLFTDYKEKYKYWIHVMLLYKLVVATIQTLANVYVPGLMLLLLFVYVGFGVLIFFLQPYNNKYNNWIEILNNGLSFIFSLLPVAAAFGANVPPLVTTIMSGVETFISLVVSVVAYILDKRTQRNEKKAKKTKELDANESMEIIILIYLSIVIYFASAVMGIYIFIKRFAKPQNRSSDLDVIPLNTCVFLEYNAKMDFFDTNNCMHFSEIKDSLSYAYMPFNTREE</sequence>
<accession>A2DI61</accession>
<feature type="transmembrane region" description="Helical" evidence="1">
    <location>
        <begin position="364"/>
        <end position="383"/>
    </location>
</feature>
<name>A2DI61_TRIV3</name>
<protein>
    <submittedName>
        <fullName evidence="2">Uncharacterized protein</fullName>
    </submittedName>
</protein>
<feature type="transmembrane region" description="Helical" evidence="1">
    <location>
        <begin position="446"/>
        <end position="469"/>
    </location>
</feature>
<feature type="transmembrane region" description="Helical" evidence="1">
    <location>
        <begin position="313"/>
        <end position="333"/>
    </location>
</feature>
<proteinExistence type="predicted"/>
<evidence type="ECO:0000313" key="3">
    <source>
        <dbReference type="Proteomes" id="UP000001542"/>
    </source>
</evidence>
<keyword evidence="1" id="KW-1133">Transmembrane helix</keyword>
<dbReference type="EMBL" id="DS113203">
    <property type="protein sequence ID" value="EAY19857.1"/>
    <property type="molecule type" value="Genomic_DNA"/>
</dbReference>
<feature type="transmembrane region" description="Helical" evidence="1">
    <location>
        <begin position="92"/>
        <end position="111"/>
    </location>
</feature>
<dbReference type="PANTHER" id="PTHR34993:SF1">
    <property type="entry name" value="TRANSMEMBRANE PROTEIN"/>
    <property type="match status" value="1"/>
</dbReference>
<feature type="transmembrane region" description="Helical" evidence="1">
    <location>
        <begin position="156"/>
        <end position="179"/>
    </location>
</feature>
<feature type="transmembrane region" description="Helical" evidence="1">
    <location>
        <begin position="222"/>
        <end position="243"/>
    </location>
</feature>
<keyword evidence="1" id="KW-0812">Transmembrane</keyword>
<feature type="transmembrane region" description="Helical" evidence="1">
    <location>
        <begin position="117"/>
        <end position="135"/>
    </location>
</feature>
<feature type="transmembrane region" description="Helical" evidence="1">
    <location>
        <begin position="494"/>
        <end position="517"/>
    </location>
</feature>
<dbReference type="RefSeq" id="XP_001580843.1">
    <property type="nucleotide sequence ID" value="XM_001580793.1"/>
</dbReference>
<reference evidence="2" key="1">
    <citation type="submission" date="2006-10" db="EMBL/GenBank/DDBJ databases">
        <authorList>
            <person name="Amadeo P."/>
            <person name="Zhao Q."/>
            <person name="Wortman J."/>
            <person name="Fraser-Liggett C."/>
            <person name="Carlton J."/>
        </authorList>
    </citation>
    <scope>NUCLEOTIDE SEQUENCE</scope>
    <source>
        <strain evidence="2">G3</strain>
    </source>
</reference>
<dbReference type="InParanoid" id="A2DI61"/>
<dbReference type="VEuPathDB" id="TrichDB:TVAGG3_0712530"/>
<dbReference type="KEGG" id="tva:5465387"/>
<feature type="transmembrane region" description="Helical" evidence="1">
    <location>
        <begin position="6"/>
        <end position="27"/>
    </location>
</feature>
<keyword evidence="3" id="KW-1185">Reference proteome</keyword>
<dbReference type="Proteomes" id="UP000001542">
    <property type="component" value="Unassembled WGS sequence"/>
</dbReference>
<dbReference type="PANTHER" id="PTHR34993">
    <property type="entry name" value="TRANSMEMBRANE PROTEIN"/>
    <property type="match status" value="1"/>
</dbReference>
<feature type="transmembrane region" description="Helical" evidence="1">
    <location>
        <begin position="185"/>
        <end position="210"/>
    </location>
</feature>
<dbReference type="VEuPathDB" id="TrichDB:TVAG_129650"/>